<evidence type="ECO:0000259" key="1">
    <source>
        <dbReference type="Pfam" id="PF10908"/>
    </source>
</evidence>
<evidence type="ECO:0000313" key="2">
    <source>
        <dbReference type="EMBL" id="RUT66620.1"/>
    </source>
</evidence>
<accession>A0A433ZWW2</accession>
<gene>
    <name evidence="2" type="ORF">CKG00_09660</name>
</gene>
<protein>
    <submittedName>
        <fullName evidence="2">DUF2778 domain-containing protein</fullName>
    </submittedName>
</protein>
<dbReference type="Pfam" id="PF10908">
    <property type="entry name" value="Tlde1_dom"/>
    <property type="match status" value="1"/>
</dbReference>
<name>A0A433ZWW2_MORMO</name>
<dbReference type="AlphaFoldDB" id="A0A433ZWW2"/>
<reference evidence="2 3" key="1">
    <citation type="submission" date="2017-08" db="EMBL/GenBank/DDBJ databases">
        <title>Draft genome sequence of pheromone producing symbiont Morganella morganii, of the female New Zealand grass grub Costelytra giveni.</title>
        <authorList>
            <person name="Laugraud A."/>
            <person name="Young S.D."/>
            <person name="Hurst M.H."/>
        </authorList>
    </citation>
    <scope>NUCLEOTIDE SEQUENCE [LARGE SCALE GENOMIC DNA]</scope>
    <source>
        <strain evidence="2 3">MMsCG</strain>
    </source>
</reference>
<sequence length="121" mass="12972">MSWKYNVSTRAFSLDGVHKFYAEYAGAEGYKNDSANECKANQGPLPRGTYTIGAPFTHSTAGAYTLRLTSDAGNSMCGRAGFLIHGDSRSDPGNASTGCIVLVKTRRQEIVDSGDTELIVE</sequence>
<organism evidence="2 3">
    <name type="scientific">Morganella morganii</name>
    <name type="common">Proteus morganii</name>
    <dbReference type="NCBI Taxonomy" id="582"/>
    <lineage>
        <taxon>Bacteria</taxon>
        <taxon>Pseudomonadati</taxon>
        <taxon>Pseudomonadota</taxon>
        <taxon>Gammaproteobacteria</taxon>
        <taxon>Enterobacterales</taxon>
        <taxon>Morganellaceae</taxon>
        <taxon>Morganella</taxon>
    </lineage>
</organism>
<dbReference type="Proteomes" id="UP000286908">
    <property type="component" value="Unassembled WGS sequence"/>
</dbReference>
<proteinExistence type="predicted"/>
<dbReference type="EMBL" id="NRQY01000001">
    <property type="protein sequence ID" value="RUT66620.1"/>
    <property type="molecule type" value="Genomic_DNA"/>
</dbReference>
<dbReference type="InterPro" id="IPR021225">
    <property type="entry name" value="Tlde1_dom"/>
</dbReference>
<feature type="domain" description="Tlde1" evidence="1">
    <location>
        <begin position="23"/>
        <end position="109"/>
    </location>
</feature>
<comment type="caution">
    <text evidence="2">The sequence shown here is derived from an EMBL/GenBank/DDBJ whole genome shotgun (WGS) entry which is preliminary data.</text>
</comment>
<dbReference type="OrthoDB" id="7569468at2"/>
<evidence type="ECO:0000313" key="3">
    <source>
        <dbReference type="Proteomes" id="UP000286908"/>
    </source>
</evidence>